<dbReference type="PROSITE" id="PS51462">
    <property type="entry name" value="NUDIX"/>
    <property type="match status" value="1"/>
</dbReference>
<dbReference type="PANTHER" id="PTHR43736">
    <property type="entry name" value="ADP-RIBOSE PYROPHOSPHATASE"/>
    <property type="match status" value="1"/>
</dbReference>
<dbReference type="GO" id="GO:0016787">
    <property type="term" value="F:hydrolase activity"/>
    <property type="evidence" value="ECO:0007669"/>
    <property type="project" value="UniProtKB-KW"/>
</dbReference>
<gene>
    <name evidence="5" type="ORF">HDA32_004929</name>
</gene>
<dbReference type="InterPro" id="IPR020476">
    <property type="entry name" value="Nudix_hydrolase"/>
</dbReference>
<evidence type="ECO:0000256" key="1">
    <source>
        <dbReference type="ARBA" id="ARBA00005582"/>
    </source>
</evidence>
<evidence type="ECO:0000256" key="2">
    <source>
        <dbReference type="ARBA" id="ARBA00022801"/>
    </source>
</evidence>
<dbReference type="PRINTS" id="PR00502">
    <property type="entry name" value="NUDIXFAMILY"/>
</dbReference>
<dbReference type="SUPFAM" id="SSF55811">
    <property type="entry name" value="Nudix"/>
    <property type="match status" value="1"/>
</dbReference>
<comment type="caution">
    <text evidence="5">The sequence shown here is derived from an EMBL/GenBank/DDBJ whole genome shotgun (WGS) entry which is preliminary data.</text>
</comment>
<evidence type="ECO:0000313" key="5">
    <source>
        <dbReference type="EMBL" id="NYE49809.1"/>
    </source>
</evidence>
<evidence type="ECO:0000256" key="3">
    <source>
        <dbReference type="RuleBase" id="RU003476"/>
    </source>
</evidence>
<name>A0A852U0Q0_9ACTN</name>
<dbReference type="InterPro" id="IPR015797">
    <property type="entry name" value="NUDIX_hydrolase-like_dom_sf"/>
</dbReference>
<organism evidence="5 6">
    <name type="scientific">Spinactinospora alkalitolerans</name>
    <dbReference type="NCBI Taxonomy" id="687207"/>
    <lineage>
        <taxon>Bacteria</taxon>
        <taxon>Bacillati</taxon>
        <taxon>Actinomycetota</taxon>
        <taxon>Actinomycetes</taxon>
        <taxon>Streptosporangiales</taxon>
        <taxon>Nocardiopsidaceae</taxon>
        <taxon>Spinactinospora</taxon>
    </lineage>
</organism>
<protein>
    <submittedName>
        <fullName evidence="5">8-oxo-dGTP pyrophosphatase MutT (NUDIX family)</fullName>
    </submittedName>
</protein>
<dbReference type="AlphaFoldDB" id="A0A852U0Q0"/>
<dbReference type="Pfam" id="PF00293">
    <property type="entry name" value="NUDIX"/>
    <property type="match status" value="1"/>
</dbReference>
<dbReference type="Proteomes" id="UP000589036">
    <property type="component" value="Unassembled WGS sequence"/>
</dbReference>
<reference evidence="5 6" key="1">
    <citation type="submission" date="2020-07" db="EMBL/GenBank/DDBJ databases">
        <title>Sequencing the genomes of 1000 actinobacteria strains.</title>
        <authorList>
            <person name="Klenk H.-P."/>
        </authorList>
    </citation>
    <scope>NUCLEOTIDE SEQUENCE [LARGE SCALE GENOMIC DNA]</scope>
    <source>
        <strain evidence="5 6">CXB654</strain>
    </source>
</reference>
<dbReference type="RefSeq" id="WP_179645405.1">
    <property type="nucleotide sequence ID" value="NZ_BAAAYY010000035.1"/>
</dbReference>
<dbReference type="InterPro" id="IPR020084">
    <property type="entry name" value="NUDIX_hydrolase_CS"/>
</dbReference>
<evidence type="ECO:0000313" key="6">
    <source>
        <dbReference type="Proteomes" id="UP000589036"/>
    </source>
</evidence>
<evidence type="ECO:0000259" key="4">
    <source>
        <dbReference type="PROSITE" id="PS51462"/>
    </source>
</evidence>
<feature type="domain" description="Nudix hydrolase" evidence="4">
    <location>
        <begin position="19"/>
        <end position="154"/>
    </location>
</feature>
<keyword evidence="2 3" id="KW-0378">Hydrolase</keyword>
<dbReference type="InterPro" id="IPR000086">
    <property type="entry name" value="NUDIX_hydrolase_dom"/>
</dbReference>
<dbReference type="PROSITE" id="PS00893">
    <property type="entry name" value="NUDIX_BOX"/>
    <property type="match status" value="1"/>
</dbReference>
<keyword evidence="6" id="KW-1185">Reference proteome</keyword>
<dbReference type="PANTHER" id="PTHR43736:SF1">
    <property type="entry name" value="DIHYDRONEOPTERIN TRIPHOSPHATE DIPHOSPHATASE"/>
    <property type="match status" value="1"/>
</dbReference>
<dbReference type="Gene3D" id="3.90.79.10">
    <property type="entry name" value="Nucleoside Triphosphate Pyrophosphohydrolase"/>
    <property type="match status" value="1"/>
</dbReference>
<sequence length="167" mass="18321">MAAEVRVGTGIEIPPVDEGRRWVVGAVITDGRGRAFAQRRAPHRRIFPDSWDIVGGHVEAGETVLEALGREIAEETGWALTEVVADLGSLVWTPDDGIERFEVDYLVRVEGDLDAPALEWDRHTEFAWVGDDQLDLLADRNDPTHTFVADIVALGLTLSSDLGHRGS</sequence>
<proteinExistence type="inferred from homology"/>
<accession>A0A852U0Q0</accession>
<comment type="similarity">
    <text evidence="1 3">Belongs to the Nudix hydrolase family.</text>
</comment>
<dbReference type="EMBL" id="JACCCC010000001">
    <property type="protein sequence ID" value="NYE49809.1"/>
    <property type="molecule type" value="Genomic_DNA"/>
</dbReference>